<proteinExistence type="predicted"/>
<dbReference type="AlphaFoldDB" id="A0A915CIA7"/>
<keyword evidence="1" id="KW-1185">Reference proteome</keyword>
<organism evidence="1 2">
    <name type="scientific">Parascaris univalens</name>
    <name type="common">Nematode worm</name>
    <dbReference type="NCBI Taxonomy" id="6257"/>
    <lineage>
        <taxon>Eukaryota</taxon>
        <taxon>Metazoa</taxon>
        <taxon>Ecdysozoa</taxon>
        <taxon>Nematoda</taxon>
        <taxon>Chromadorea</taxon>
        <taxon>Rhabditida</taxon>
        <taxon>Spirurina</taxon>
        <taxon>Ascaridomorpha</taxon>
        <taxon>Ascaridoidea</taxon>
        <taxon>Ascarididae</taxon>
        <taxon>Parascaris</taxon>
    </lineage>
</organism>
<dbReference type="Proteomes" id="UP000887569">
    <property type="component" value="Unplaced"/>
</dbReference>
<evidence type="ECO:0000313" key="1">
    <source>
        <dbReference type="Proteomes" id="UP000887569"/>
    </source>
</evidence>
<name>A0A915CIA7_PARUN</name>
<protein>
    <submittedName>
        <fullName evidence="2">Uncharacterized protein</fullName>
    </submittedName>
</protein>
<accession>A0A915CIA7</accession>
<dbReference type="WBParaSite" id="PgR205_g002_t06">
    <property type="protein sequence ID" value="PgR205_g002_t06"/>
    <property type="gene ID" value="PgR205_g002"/>
</dbReference>
<reference evidence="2" key="1">
    <citation type="submission" date="2022-11" db="UniProtKB">
        <authorList>
            <consortium name="WormBaseParasite"/>
        </authorList>
    </citation>
    <scope>IDENTIFICATION</scope>
</reference>
<evidence type="ECO:0000313" key="2">
    <source>
        <dbReference type="WBParaSite" id="PgR205_g002_t06"/>
    </source>
</evidence>
<sequence length="51" mass="6104">EIHWWAFSSFTVIACPRCTSTDLVLQRLELLRTHRECRLRPHMRVAPVSQR</sequence>